<dbReference type="PANTHER" id="PTHR46797:SF23">
    <property type="entry name" value="HTH-TYPE TRANSCRIPTIONAL REGULATOR SUTR"/>
    <property type="match status" value="1"/>
</dbReference>
<dbReference type="GO" id="GO:0003700">
    <property type="term" value="F:DNA-binding transcription factor activity"/>
    <property type="evidence" value="ECO:0007669"/>
    <property type="project" value="TreeGrafter"/>
</dbReference>
<dbReference type="EMBL" id="JAAIJR010000197">
    <property type="protein sequence ID" value="NEX23399.1"/>
    <property type="molecule type" value="Genomic_DNA"/>
</dbReference>
<comment type="caution">
    <text evidence="5">The sequence shown here is derived from an EMBL/GenBank/DDBJ whole genome shotgun (WGS) entry which is preliminary data.</text>
</comment>
<dbReference type="GO" id="GO:0003677">
    <property type="term" value="F:DNA binding"/>
    <property type="evidence" value="ECO:0007669"/>
    <property type="project" value="UniProtKB-KW"/>
</dbReference>
<dbReference type="GO" id="GO:0005829">
    <property type="term" value="C:cytosol"/>
    <property type="evidence" value="ECO:0007669"/>
    <property type="project" value="TreeGrafter"/>
</dbReference>
<keyword evidence="1" id="KW-0805">Transcription regulation</keyword>
<evidence type="ECO:0000256" key="1">
    <source>
        <dbReference type="ARBA" id="ARBA00023015"/>
    </source>
</evidence>
<dbReference type="PROSITE" id="PS50943">
    <property type="entry name" value="HTH_CROC1"/>
    <property type="match status" value="1"/>
</dbReference>
<sequence>MKDPKALLGENIKKHRLERKLSQEQLADLCSLHRTYVGSIERGERNVSLENIVLISKALGVSPSILLQGIS</sequence>
<dbReference type="PANTHER" id="PTHR46797">
    <property type="entry name" value="HTH-TYPE TRANSCRIPTIONAL REGULATOR"/>
    <property type="match status" value="1"/>
</dbReference>
<dbReference type="CDD" id="cd00093">
    <property type="entry name" value="HTH_XRE"/>
    <property type="match status" value="1"/>
</dbReference>
<dbReference type="RefSeq" id="WP_164656832.1">
    <property type="nucleotide sequence ID" value="NZ_JAAIJR010000197.1"/>
</dbReference>
<reference evidence="6" key="1">
    <citation type="journal article" date="2020" name="Microbiol. Resour. Announc.">
        <title>Draft Genome Sequences of Thiorhodococcus mannitoliphagus and Thiorhodococcus minor, Purple Sulfur Photosynthetic Bacteria in the Gammaproteobacterial Family Chromatiaceae.</title>
        <authorList>
            <person name="Aviles F.A."/>
            <person name="Meyer T.E."/>
            <person name="Kyndt J.A."/>
        </authorList>
    </citation>
    <scope>NUCLEOTIDE SEQUENCE [LARGE SCALE GENOMIC DNA]</scope>
    <source>
        <strain evidence="6">DSM 18266</strain>
    </source>
</reference>
<keyword evidence="6" id="KW-1185">Reference proteome</keyword>
<accession>A0A6P1E0H2</accession>
<dbReference type="Pfam" id="PF01381">
    <property type="entry name" value="HTH_3"/>
    <property type="match status" value="1"/>
</dbReference>
<feature type="domain" description="HTH cro/C1-type" evidence="4">
    <location>
        <begin position="12"/>
        <end position="66"/>
    </location>
</feature>
<gene>
    <name evidence="5" type="ORF">G3480_24415</name>
</gene>
<dbReference type="SMART" id="SM00530">
    <property type="entry name" value="HTH_XRE"/>
    <property type="match status" value="1"/>
</dbReference>
<organism evidence="5 6">
    <name type="scientific">Thiorhodococcus mannitoliphagus</name>
    <dbReference type="NCBI Taxonomy" id="329406"/>
    <lineage>
        <taxon>Bacteria</taxon>
        <taxon>Pseudomonadati</taxon>
        <taxon>Pseudomonadota</taxon>
        <taxon>Gammaproteobacteria</taxon>
        <taxon>Chromatiales</taxon>
        <taxon>Chromatiaceae</taxon>
        <taxon>Thiorhodococcus</taxon>
    </lineage>
</organism>
<reference evidence="5 6" key="2">
    <citation type="submission" date="2020-02" db="EMBL/GenBank/DDBJ databases">
        <title>Genome sequences of Thiorhodococcus mannitoliphagus and Thiorhodococcus minor, purple sulfur photosynthetic bacteria in the gammaproteobacterial family, Chromatiaceae.</title>
        <authorList>
            <person name="Aviles F.A."/>
            <person name="Meyer T.E."/>
            <person name="Kyndt J.A."/>
        </authorList>
    </citation>
    <scope>NUCLEOTIDE SEQUENCE [LARGE SCALE GENOMIC DNA]</scope>
    <source>
        <strain evidence="5 6">DSM 18266</strain>
    </source>
</reference>
<protein>
    <submittedName>
        <fullName evidence="5">Helix-turn-helix transcriptional regulator</fullName>
    </submittedName>
</protein>
<keyword evidence="2" id="KW-0238">DNA-binding</keyword>
<name>A0A6P1E0H2_9GAMM</name>
<evidence type="ECO:0000259" key="4">
    <source>
        <dbReference type="PROSITE" id="PS50943"/>
    </source>
</evidence>
<dbReference type="InterPro" id="IPR050807">
    <property type="entry name" value="TransReg_Diox_bact_type"/>
</dbReference>
<dbReference type="SUPFAM" id="SSF47413">
    <property type="entry name" value="lambda repressor-like DNA-binding domains"/>
    <property type="match status" value="1"/>
</dbReference>
<evidence type="ECO:0000256" key="3">
    <source>
        <dbReference type="ARBA" id="ARBA00023163"/>
    </source>
</evidence>
<dbReference type="InterPro" id="IPR001387">
    <property type="entry name" value="Cro/C1-type_HTH"/>
</dbReference>
<proteinExistence type="predicted"/>
<dbReference type="AlphaFoldDB" id="A0A6P1E0H2"/>
<evidence type="ECO:0000256" key="2">
    <source>
        <dbReference type="ARBA" id="ARBA00023125"/>
    </source>
</evidence>
<dbReference type="Gene3D" id="1.10.260.40">
    <property type="entry name" value="lambda repressor-like DNA-binding domains"/>
    <property type="match status" value="1"/>
</dbReference>
<keyword evidence="3" id="KW-0804">Transcription</keyword>
<dbReference type="Proteomes" id="UP000471640">
    <property type="component" value="Unassembled WGS sequence"/>
</dbReference>
<evidence type="ECO:0000313" key="6">
    <source>
        <dbReference type="Proteomes" id="UP000471640"/>
    </source>
</evidence>
<dbReference type="InterPro" id="IPR010982">
    <property type="entry name" value="Lambda_DNA-bd_dom_sf"/>
</dbReference>
<evidence type="ECO:0000313" key="5">
    <source>
        <dbReference type="EMBL" id="NEX23399.1"/>
    </source>
</evidence>